<dbReference type="PROSITE" id="PS51059">
    <property type="entry name" value="PARP_CATALYTIC"/>
    <property type="match status" value="1"/>
</dbReference>
<keyword evidence="8" id="KW-0677">Repeat</keyword>
<dbReference type="SMART" id="SM01336">
    <property type="entry name" value="zf-PARP"/>
    <property type="match status" value="2"/>
</dbReference>
<dbReference type="Pfam" id="PF02877">
    <property type="entry name" value="PARP_reg"/>
    <property type="match status" value="1"/>
</dbReference>
<feature type="domain" description="PARP alpha-helical" evidence="24">
    <location>
        <begin position="797"/>
        <end position="917"/>
    </location>
</feature>
<dbReference type="GO" id="GO:0140807">
    <property type="term" value="F:NAD+-protein-glutamate ADP-ribosyltransferase activity"/>
    <property type="evidence" value="ECO:0007669"/>
    <property type="project" value="RHEA"/>
</dbReference>
<dbReference type="Gene3D" id="1.20.142.10">
    <property type="entry name" value="Poly(ADP-ribose) polymerase, regulatory domain"/>
    <property type="match status" value="1"/>
</dbReference>
<keyword evidence="27" id="KW-1185">Reference proteome</keyword>
<feature type="region of interest" description="Disordered" evidence="19">
    <location>
        <begin position="223"/>
        <end position="392"/>
    </location>
</feature>
<dbReference type="PROSITE" id="PS00347">
    <property type="entry name" value="ZF_PARP_1"/>
    <property type="match status" value="1"/>
</dbReference>
<evidence type="ECO:0000256" key="5">
    <source>
        <dbReference type="ARBA" id="ARBA00022679"/>
    </source>
</evidence>
<dbReference type="PROSITE" id="PS52007">
    <property type="entry name" value="PADR1"/>
    <property type="match status" value="1"/>
</dbReference>
<dbReference type="Pfam" id="PF00645">
    <property type="entry name" value="zf-PARP"/>
    <property type="match status" value="2"/>
</dbReference>
<dbReference type="PANTHER" id="PTHR10459:SF80">
    <property type="entry name" value="POLY [ADP-RIBOSE] POLYMERASE 1"/>
    <property type="match status" value="1"/>
</dbReference>
<dbReference type="SMART" id="SM00773">
    <property type="entry name" value="WGR"/>
    <property type="match status" value="1"/>
</dbReference>
<dbReference type="InterPro" id="IPR012982">
    <property type="entry name" value="PARP1-like_PADR1_Zn_ribbon"/>
</dbReference>
<keyword evidence="11" id="KW-0862">Zinc</keyword>
<feature type="compositionally biased region" description="Gly residues" evidence="19">
    <location>
        <begin position="92"/>
        <end position="102"/>
    </location>
</feature>
<dbReference type="Gene3D" id="1.10.20.130">
    <property type="match status" value="1"/>
</dbReference>
<dbReference type="InterPro" id="IPR036420">
    <property type="entry name" value="BRCT_dom_sf"/>
</dbReference>
<dbReference type="GO" id="GO:0140806">
    <property type="term" value="F:NAD+-protein-aspartate ADP-ribosyltransferase activity"/>
    <property type="evidence" value="ECO:0007669"/>
    <property type="project" value="RHEA"/>
</dbReference>
<dbReference type="Gene3D" id="2.20.25.630">
    <property type="match status" value="1"/>
</dbReference>
<evidence type="ECO:0000256" key="10">
    <source>
        <dbReference type="ARBA" id="ARBA00022771"/>
    </source>
</evidence>
<feature type="domain" description="PARP-type" evidence="20">
    <location>
        <begin position="9"/>
        <end position="86"/>
    </location>
</feature>
<comment type="caution">
    <text evidence="26">The sequence shown here is derived from an EMBL/GenBank/DDBJ whole genome shotgun (WGS) entry which is preliminary data.</text>
</comment>
<dbReference type="SUPFAM" id="SSF47587">
    <property type="entry name" value="Domain of poly(ADP-ribose) polymerase"/>
    <property type="match status" value="1"/>
</dbReference>
<dbReference type="PROSITE" id="PS50800">
    <property type="entry name" value="SAP"/>
    <property type="match status" value="1"/>
</dbReference>
<dbReference type="Pfam" id="PF05406">
    <property type="entry name" value="WGR"/>
    <property type="match status" value="1"/>
</dbReference>
<name>A0A388KD93_CHABU</name>
<dbReference type="InterPro" id="IPR012317">
    <property type="entry name" value="Poly(ADP-ribose)pol_cat_dom"/>
</dbReference>
<evidence type="ECO:0000256" key="1">
    <source>
        <dbReference type="ARBA" id="ARBA00000438"/>
    </source>
</evidence>
<dbReference type="GO" id="GO:0016779">
    <property type="term" value="F:nucleotidyltransferase activity"/>
    <property type="evidence" value="ECO:0007669"/>
    <property type="project" value="UniProtKB-KW"/>
</dbReference>
<feature type="domain" description="BRCT" evidence="21">
    <location>
        <begin position="551"/>
        <end position="643"/>
    </location>
</feature>
<dbReference type="Gramene" id="GBG68001">
    <property type="protein sequence ID" value="GBG68001"/>
    <property type="gene ID" value="CBR_g1120"/>
</dbReference>
<keyword evidence="4 18" id="KW-0328">Glycosyltransferase</keyword>
<dbReference type="Pfam" id="PF08063">
    <property type="entry name" value="Zn_ribbon_PADR1"/>
    <property type="match status" value="1"/>
</dbReference>
<dbReference type="SMART" id="SM01335">
    <property type="entry name" value="PADR1"/>
    <property type="match status" value="1"/>
</dbReference>
<dbReference type="Gene3D" id="3.30.1740.10">
    <property type="entry name" value="Zinc finger, PARP-type"/>
    <property type="match status" value="2"/>
</dbReference>
<comment type="catalytic activity">
    <reaction evidence="17">
        <text>NAD(+) + (ADP-D-ribosyl)n-acceptor = nicotinamide + (ADP-D-ribosyl)n+1-acceptor + H(+).</text>
        <dbReference type="EC" id="2.4.2.30"/>
    </reaction>
</comment>
<keyword evidence="5 18" id="KW-0808">Transferase</keyword>
<evidence type="ECO:0000256" key="7">
    <source>
        <dbReference type="ARBA" id="ARBA00022723"/>
    </source>
</evidence>
<evidence type="ECO:0000313" key="27">
    <source>
        <dbReference type="Proteomes" id="UP000265515"/>
    </source>
</evidence>
<dbReference type="InterPro" id="IPR004102">
    <property type="entry name" value="Poly(ADP-ribose)pol_reg_dom"/>
</dbReference>
<dbReference type="GO" id="GO:0006302">
    <property type="term" value="P:double-strand break repair"/>
    <property type="evidence" value="ECO:0007669"/>
    <property type="project" value="TreeGrafter"/>
</dbReference>
<evidence type="ECO:0000256" key="6">
    <source>
        <dbReference type="ARBA" id="ARBA00022695"/>
    </source>
</evidence>
<dbReference type="InterPro" id="IPR050800">
    <property type="entry name" value="ARTD/PARP"/>
</dbReference>
<evidence type="ECO:0000259" key="25">
    <source>
        <dbReference type="PROSITE" id="PS51977"/>
    </source>
</evidence>
<evidence type="ECO:0000256" key="11">
    <source>
        <dbReference type="ARBA" id="ARBA00022833"/>
    </source>
</evidence>
<dbReference type="SUPFAM" id="SSF57716">
    <property type="entry name" value="Glucocorticoid receptor-like (DNA-binding domain)"/>
    <property type="match status" value="2"/>
</dbReference>
<dbReference type="GO" id="GO:0005730">
    <property type="term" value="C:nucleolus"/>
    <property type="evidence" value="ECO:0007669"/>
    <property type="project" value="TreeGrafter"/>
</dbReference>
<dbReference type="OMA" id="THNEYVI"/>
<dbReference type="STRING" id="69332.A0A388KD93"/>
<dbReference type="GO" id="GO:0003677">
    <property type="term" value="F:DNA binding"/>
    <property type="evidence" value="ECO:0007669"/>
    <property type="project" value="UniProtKB-KW"/>
</dbReference>
<dbReference type="SMART" id="SM00292">
    <property type="entry name" value="BRCT"/>
    <property type="match status" value="1"/>
</dbReference>
<evidence type="ECO:0000259" key="21">
    <source>
        <dbReference type="PROSITE" id="PS50172"/>
    </source>
</evidence>
<dbReference type="Gene3D" id="3.90.228.10">
    <property type="match status" value="1"/>
</dbReference>
<evidence type="ECO:0000256" key="18">
    <source>
        <dbReference type="RuleBase" id="RU362114"/>
    </source>
</evidence>
<dbReference type="InterPro" id="IPR008893">
    <property type="entry name" value="WGR_domain"/>
</dbReference>
<evidence type="ECO:0000259" key="23">
    <source>
        <dbReference type="PROSITE" id="PS51059"/>
    </source>
</evidence>
<evidence type="ECO:0000256" key="12">
    <source>
        <dbReference type="ARBA" id="ARBA00023027"/>
    </source>
</evidence>
<comment type="subcellular location">
    <subcellularLocation>
        <location evidence="3">Nucleus</location>
    </subcellularLocation>
</comment>
<evidence type="ECO:0000259" key="22">
    <source>
        <dbReference type="PROSITE" id="PS50800"/>
    </source>
</evidence>
<dbReference type="Proteomes" id="UP000265515">
    <property type="component" value="Unassembled WGS sequence"/>
</dbReference>
<dbReference type="InterPro" id="IPR001510">
    <property type="entry name" value="Znf_PARP"/>
</dbReference>
<dbReference type="CDD" id="cd01437">
    <property type="entry name" value="parp_like"/>
    <property type="match status" value="1"/>
</dbReference>
<evidence type="ECO:0000256" key="3">
    <source>
        <dbReference type="ARBA" id="ARBA00004123"/>
    </source>
</evidence>
<dbReference type="CDD" id="cd08001">
    <property type="entry name" value="WGR_PARP1_like"/>
    <property type="match status" value="1"/>
</dbReference>
<dbReference type="FunFam" id="1.10.20.130:FF:000001">
    <property type="entry name" value="Poly [ADP-ribose] polymerase"/>
    <property type="match status" value="1"/>
</dbReference>
<evidence type="ECO:0000259" key="20">
    <source>
        <dbReference type="PROSITE" id="PS50064"/>
    </source>
</evidence>
<evidence type="ECO:0000256" key="13">
    <source>
        <dbReference type="ARBA" id="ARBA00023125"/>
    </source>
</evidence>
<gene>
    <name evidence="26" type="ORF">CBR_g1120</name>
</gene>
<comment type="catalytic activity">
    <reaction evidence="2">
        <text>L-glutamyl-[protein] + NAD(+) = 5-O-(ADP-D-ribosyl)-L-glutamyl-[protein] + nicotinamide</text>
        <dbReference type="Rhea" id="RHEA:58224"/>
        <dbReference type="Rhea" id="RHEA-COMP:10208"/>
        <dbReference type="Rhea" id="RHEA-COMP:15089"/>
        <dbReference type="ChEBI" id="CHEBI:17154"/>
        <dbReference type="ChEBI" id="CHEBI:29973"/>
        <dbReference type="ChEBI" id="CHEBI:57540"/>
        <dbReference type="ChEBI" id="CHEBI:142540"/>
    </reaction>
</comment>
<keyword evidence="10" id="KW-0863">Zinc-finger</keyword>
<dbReference type="InterPro" id="IPR049296">
    <property type="entry name" value="PARP1-like_PADR1_N"/>
</dbReference>
<dbReference type="InterPro" id="IPR001357">
    <property type="entry name" value="BRCT_dom"/>
</dbReference>
<dbReference type="GO" id="GO:0008270">
    <property type="term" value="F:zinc ion binding"/>
    <property type="evidence" value="ECO:0007669"/>
    <property type="project" value="UniProtKB-KW"/>
</dbReference>
<evidence type="ECO:0000256" key="8">
    <source>
        <dbReference type="ARBA" id="ARBA00022737"/>
    </source>
</evidence>
<dbReference type="Pfam" id="PF00644">
    <property type="entry name" value="PARP"/>
    <property type="match status" value="1"/>
</dbReference>
<protein>
    <recommendedName>
        <fullName evidence="18">Poly [ADP-ribose] polymerase</fullName>
        <shortName evidence="18">PARP</shortName>
        <ecNumber evidence="18">2.4.2.-</ecNumber>
    </recommendedName>
</protein>
<evidence type="ECO:0000259" key="24">
    <source>
        <dbReference type="PROSITE" id="PS51060"/>
    </source>
</evidence>
<sequence>METAKPKPFKAEYAKSGRAACKKCKDPIAKDALRIARVVEAKQFDGYMTLWYHASCVLSNPGFFNSVDDIEGADLLRWEDQQRLKKYADGETLGGGGKGDPAGKGKAAGRTAKGEGFAGAHDEDVNDYSIEYAKSSRSTCKACEEKILKGEVRISKLAESESAQFRGKVPAWRHAPCFFKMDLWSGSAELLPGFQFLSKEDQVWVIEAKKAAEKGVMLEKRVPAEGGKEKASAEAEKGSAAKKRGRATKAEVLDDDAENATKGRGKRAEAQPAKKTSKVIDDDEEDDDDKPIAKVQASKRPRTGKNAPEEAGTVEEEKPRARKGRSAAAEDIDNSDDKRTKTMVSAAKRKVVKEDVEDQQKASAAERKGKKAKDVKSEEKKPQKSASDIQFEKDMEKQTKALWEIKDALRKHVTVKEMREMLTANGLDSSGPETELRERCADGMMFGPLGKCPMCSTPSLEYAEGQYRCRGFLSAWSKCTFGTWDSIRTDASWELPDDTDNDYLLLWQKKNKKVKPPIRLLPRQASPAVRQASSQALVVKAETQQIPEGTESDKPLQGLVIAFAGKLKRSQVQWKDSVTAAGGKLVTGITSATNCIITTDAEVERENAKLLEAKSNKIPIVRESFLEDCIEKKMRMRMAEYSLADGIKGHEIATVKVKGRAAVHEDSGLQDEGHILEVGDALYNTTLSLSDMTTGINSYYIMQVIEADKGKNCWVFRKWGRVGDAKRGSQKIEGMPKARAIEEFEALFEEKTGSRWAAWRNNSGDFQKFPGKFYPIEIDYGVDDKSKLRRHKEIGASSKLDPRVISLLQMLFDIETYKAAMLEFEINVSEMPLGKLSRRHIERGFAVLQEVQNLLQMRFDEQTAPRRDGMLVDASNRFYTLIPAVKPAPISTEEALKGKIMMLEALRDIEIAAKLISEEGDEGEDALDTNYKKLKCPIVPLPQDGREFNLIKKYLKNTHAPTHKEWGLELLDVFRVDREGEGDKYAPFRDELHNKMLLWHGSRTTNYVGILSQGLRIAPPEAPVTGYMFGKGIYFADLVSKSAQYCYTNKSNPVGLMLLSEVALGEMYVRKQAEVKLQFLLKVGFKYKR</sequence>
<dbReference type="PANTHER" id="PTHR10459">
    <property type="entry name" value="DNA LIGASE"/>
    <property type="match status" value="1"/>
</dbReference>
<keyword evidence="12 18" id="KW-0520">NAD</keyword>
<keyword evidence="14" id="KW-0539">Nucleus</keyword>
<dbReference type="InterPro" id="IPR036957">
    <property type="entry name" value="Znf_PARP_sf"/>
</dbReference>
<comment type="function">
    <text evidence="16">Involved in the base excision repair (BER) pathway, by catalyzing the poly(ADP-ribosyl)ation of a limited number of acceptor proteins involved in chromatin architecture and in DNA metabolism. This modification follows DNA damages and appears as an obligatory step in a detection/signaling pathway leading to the reparation of DNA strand breaks.</text>
</comment>
<feature type="compositionally biased region" description="Basic and acidic residues" evidence="19">
    <location>
        <begin position="223"/>
        <end position="239"/>
    </location>
</feature>
<dbReference type="InterPro" id="IPR036930">
    <property type="entry name" value="WGR_dom_sf"/>
</dbReference>
<proteinExistence type="inferred from homology"/>
<dbReference type="SUPFAM" id="SSF52113">
    <property type="entry name" value="BRCT domain"/>
    <property type="match status" value="1"/>
</dbReference>
<dbReference type="Gene3D" id="3.40.50.10190">
    <property type="entry name" value="BRCT domain"/>
    <property type="match status" value="1"/>
</dbReference>
<feature type="compositionally biased region" description="Basic and acidic residues" evidence="19">
    <location>
        <begin position="352"/>
        <end position="382"/>
    </location>
</feature>
<keyword evidence="7" id="KW-0479">Metal-binding</keyword>
<feature type="domain" description="WGR" evidence="25">
    <location>
        <begin position="672"/>
        <end position="773"/>
    </location>
</feature>
<dbReference type="InterPro" id="IPR036616">
    <property type="entry name" value="Poly(ADP-ribose)pol_reg_dom_sf"/>
</dbReference>
<dbReference type="PROSITE" id="PS51977">
    <property type="entry name" value="WGR"/>
    <property type="match status" value="1"/>
</dbReference>
<dbReference type="GO" id="GO:0070212">
    <property type="term" value="P:protein poly-ADP-ribosylation"/>
    <property type="evidence" value="ECO:0007669"/>
    <property type="project" value="TreeGrafter"/>
</dbReference>
<evidence type="ECO:0000313" key="26">
    <source>
        <dbReference type="EMBL" id="GBG68001.1"/>
    </source>
</evidence>
<feature type="region of interest" description="Disordered" evidence="19">
    <location>
        <begin position="89"/>
        <end position="113"/>
    </location>
</feature>
<dbReference type="Pfam" id="PF00533">
    <property type="entry name" value="BRCT"/>
    <property type="match status" value="1"/>
</dbReference>
<dbReference type="PROSITE" id="PS50064">
    <property type="entry name" value="ZF_PARP_2"/>
    <property type="match status" value="2"/>
</dbReference>
<dbReference type="GO" id="GO:0003950">
    <property type="term" value="F:NAD+ poly-ADP-ribosyltransferase activity"/>
    <property type="evidence" value="ECO:0007669"/>
    <property type="project" value="UniProtKB-UniRule"/>
</dbReference>
<feature type="domain" description="PARP catalytic" evidence="23">
    <location>
        <begin position="925"/>
        <end position="1089"/>
    </location>
</feature>
<evidence type="ECO:0000256" key="15">
    <source>
        <dbReference type="ARBA" id="ARBA00024347"/>
    </source>
</evidence>
<dbReference type="OrthoDB" id="2017365at2759"/>
<dbReference type="SUPFAM" id="SSF56399">
    <property type="entry name" value="ADP-ribosylation"/>
    <property type="match status" value="1"/>
</dbReference>
<dbReference type="FunFam" id="1.20.142.10:FF:000002">
    <property type="entry name" value="Poly [ADP-ribose] polymerase"/>
    <property type="match status" value="1"/>
</dbReference>
<evidence type="ECO:0000256" key="14">
    <source>
        <dbReference type="ARBA" id="ARBA00023242"/>
    </source>
</evidence>
<feature type="domain" description="SAP" evidence="22">
    <location>
        <begin position="410"/>
        <end position="444"/>
    </location>
</feature>
<dbReference type="Pfam" id="PF21728">
    <property type="entry name" value="PADR1_N"/>
    <property type="match status" value="1"/>
</dbReference>
<evidence type="ECO:0000256" key="2">
    <source>
        <dbReference type="ARBA" id="ARBA00000459"/>
    </source>
</evidence>
<dbReference type="SUPFAM" id="SSF142921">
    <property type="entry name" value="WGR domain-like"/>
    <property type="match status" value="1"/>
</dbReference>
<evidence type="ECO:0000256" key="17">
    <source>
        <dbReference type="ARBA" id="ARBA00033987"/>
    </source>
</evidence>
<dbReference type="PROSITE" id="PS50172">
    <property type="entry name" value="BRCT"/>
    <property type="match status" value="1"/>
</dbReference>
<reference evidence="26 27" key="1">
    <citation type="journal article" date="2018" name="Cell">
        <title>The Chara Genome: Secondary Complexity and Implications for Plant Terrestrialization.</title>
        <authorList>
            <person name="Nishiyama T."/>
            <person name="Sakayama H."/>
            <person name="Vries J.D."/>
            <person name="Buschmann H."/>
            <person name="Saint-Marcoux D."/>
            <person name="Ullrich K.K."/>
            <person name="Haas F.B."/>
            <person name="Vanderstraeten L."/>
            <person name="Becker D."/>
            <person name="Lang D."/>
            <person name="Vosolsobe S."/>
            <person name="Rombauts S."/>
            <person name="Wilhelmsson P.K.I."/>
            <person name="Janitza P."/>
            <person name="Kern R."/>
            <person name="Heyl A."/>
            <person name="Rumpler F."/>
            <person name="Villalobos L.I.A.C."/>
            <person name="Clay J.M."/>
            <person name="Skokan R."/>
            <person name="Toyoda A."/>
            <person name="Suzuki Y."/>
            <person name="Kagoshima H."/>
            <person name="Schijlen E."/>
            <person name="Tajeshwar N."/>
            <person name="Catarino B."/>
            <person name="Hetherington A.J."/>
            <person name="Saltykova A."/>
            <person name="Bonnot C."/>
            <person name="Breuninger H."/>
            <person name="Symeonidi A."/>
            <person name="Radhakrishnan G.V."/>
            <person name="Van Nieuwerburgh F."/>
            <person name="Deforce D."/>
            <person name="Chang C."/>
            <person name="Karol K.G."/>
            <person name="Hedrich R."/>
            <person name="Ulvskov P."/>
            <person name="Glockner G."/>
            <person name="Delwiche C.F."/>
            <person name="Petrasek J."/>
            <person name="Van de Peer Y."/>
            <person name="Friml J."/>
            <person name="Beilby M."/>
            <person name="Dolan L."/>
            <person name="Kohara Y."/>
            <person name="Sugano S."/>
            <person name="Fujiyama A."/>
            <person name="Delaux P.-M."/>
            <person name="Quint M."/>
            <person name="TheiBen G."/>
            <person name="Hagemann M."/>
            <person name="Harholt J."/>
            <person name="Dunand C."/>
            <person name="Zachgo S."/>
            <person name="Langdale J."/>
            <person name="Maumus F."/>
            <person name="Straeten D.V.D."/>
            <person name="Gould S.B."/>
            <person name="Rensing S.A."/>
        </authorList>
    </citation>
    <scope>NUCLEOTIDE SEQUENCE [LARGE SCALE GENOMIC DNA]</scope>
    <source>
        <strain evidence="26 27">S276</strain>
    </source>
</reference>
<evidence type="ECO:0000256" key="16">
    <source>
        <dbReference type="ARBA" id="ARBA00024945"/>
    </source>
</evidence>
<comment type="similarity">
    <text evidence="15">Belongs to the ARTD/PARP family.</text>
</comment>
<dbReference type="CDD" id="cd17747">
    <property type="entry name" value="BRCT_PARP1"/>
    <property type="match status" value="1"/>
</dbReference>
<accession>A0A388KD93</accession>
<evidence type="ECO:0000256" key="19">
    <source>
        <dbReference type="SAM" id="MobiDB-lite"/>
    </source>
</evidence>
<dbReference type="PROSITE" id="PS51060">
    <property type="entry name" value="PARP_ALPHA_HD"/>
    <property type="match status" value="1"/>
</dbReference>
<comment type="catalytic activity">
    <reaction evidence="1">
        <text>L-aspartyl-[protein] + NAD(+) = 4-O-(ADP-D-ribosyl)-L-aspartyl-[protein] + nicotinamide</text>
        <dbReference type="Rhea" id="RHEA:54424"/>
        <dbReference type="Rhea" id="RHEA-COMP:9867"/>
        <dbReference type="Rhea" id="RHEA-COMP:13832"/>
        <dbReference type="ChEBI" id="CHEBI:17154"/>
        <dbReference type="ChEBI" id="CHEBI:29961"/>
        <dbReference type="ChEBI" id="CHEBI:57540"/>
        <dbReference type="ChEBI" id="CHEBI:138102"/>
    </reaction>
</comment>
<organism evidence="26 27">
    <name type="scientific">Chara braunii</name>
    <name type="common">Braun's stonewort</name>
    <dbReference type="NCBI Taxonomy" id="69332"/>
    <lineage>
        <taxon>Eukaryota</taxon>
        <taxon>Viridiplantae</taxon>
        <taxon>Streptophyta</taxon>
        <taxon>Charophyceae</taxon>
        <taxon>Charales</taxon>
        <taxon>Characeae</taxon>
        <taxon>Chara</taxon>
    </lineage>
</organism>
<dbReference type="InterPro" id="IPR003034">
    <property type="entry name" value="SAP_dom"/>
</dbReference>
<dbReference type="FunFam" id="3.40.50.10190:FF:000051">
    <property type="entry name" value="Poly [ADP-ribose] polymerase"/>
    <property type="match status" value="1"/>
</dbReference>
<keyword evidence="13" id="KW-0238">DNA-binding</keyword>
<dbReference type="EMBL" id="BFEA01000095">
    <property type="protein sequence ID" value="GBG68001.1"/>
    <property type="molecule type" value="Genomic_DNA"/>
</dbReference>
<feature type="domain" description="PARP-type" evidence="20">
    <location>
        <begin position="128"/>
        <end position="202"/>
    </location>
</feature>
<keyword evidence="6" id="KW-0548">Nucleotidyltransferase</keyword>
<evidence type="ECO:0000256" key="9">
    <source>
        <dbReference type="ARBA" id="ARBA00022765"/>
    </source>
</evidence>
<dbReference type="InterPro" id="IPR038650">
    <property type="entry name" value="PADR1_C_dom_sf"/>
</dbReference>
<dbReference type="AlphaFoldDB" id="A0A388KD93"/>
<evidence type="ECO:0000256" key="4">
    <source>
        <dbReference type="ARBA" id="ARBA00022676"/>
    </source>
</evidence>
<dbReference type="EC" id="2.4.2.-" evidence="18"/>
<keyword evidence="9" id="KW-0013">ADP-ribosylation</keyword>